<feature type="transmembrane region" description="Helical" evidence="10">
    <location>
        <begin position="369"/>
        <end position="389"/>
    </location>
</feature>
<dbReference type="InterPro" id="IPR005829">
    <property type="entry name" value="Sugar_transporter_CS"/>
</dbReference>
<dbReference type="PANTHER" id="PTHR42718">
    <property type="entry name" value="MAJOR FACILITATOR SUPERFAMILY MULTIDRUG TRANSPORTER MFSC"/>
    <property type="match status" value="1"/>
</dbReference>
<evidence type="ECO:0000256" key="2">
    <source>
        <dbReference type="ARBA" id="ARBA00008537"/>
    </source>
</evidence>
<keyword evidence="8" id="KW-0046">Antibiotic resistance</keyword>
<feature type="transmembrane region" description="Helical" evidence="10">
    <location>
        <begin position="246"/>
        <end position="269"/>
    </location>
</feature>
<dbReference type="PANTHER" id="PTHR42718:SF9">
    <property type="entry name" value="MAJOR FACILITATOR SUPERFAMILY MULTIDRUG TRANSPORTER MFSC"/>
    <property type="match status" value="1"/>
</dbReference>
<feature type="domain" description="Major facilitator superfamily (MFS) profile" evidence="11">
    <location>
        <begin position="122"/>
        <end position="571"/>
    </location>
</feature>
<keyword evidence="7 10" id="KW-0472">Membrane</keyword>
<name>A0A3S9IEG3_9ACTN</name>
<keyword evidence="6 10" id="KW-1133">Transmembrane helix</keyword>
<dbReference type="PRINTS" id="PR01036">
    <property type="entry name" value="TCRTETB"/>
</dbReference>
<evidence type="ECO:0000259" key="11">
    <source>
        <dbReference type="PROSITE" id="PS50850"/>
    </source>
</evidence>
<keyword evidence="5 10" id="KW-0812">Transmembrane</keyword>
<dbReference type="NCBIfam" id="TIGR00711">
    <property type="entry name" value="efflux_EmrB"/>
    <property type="match status" value="1"/>
</dbReference>
<evidence type="ECO:0000256" key="5">
    <source>
        <dbReference type="ARBA" id="ARBA00022692"/>
    </source>
</evidence>
<dbReference type="InterPro" id="IPR020846">
    <property type="entry name" value="MFS_dom"/>
</dbReference>
<dbReference type="KEGG" id="saqu:EJC51_45810"/>
<dbReference type="GO" id="GO:0046677">
    <property type="term" value="P:response to antibiotic"/>
    <property type="evidence" value="ECO:0007669"/>
    <property type="project" value="UniProtKB-KW"/>
</dbReference>
<comment type="subcellular location">
    <subcellularLocation>
        <location evidence="1">Cell membrane</location>
        <topology evidence="1">Multi-pass membrane protein</topology>
    </subcellularLocation>
</comment>
<dbReference type="EMBL" id="CP034463">
    <property type="protein sequence ID" value="AZP22725.1"/>
    <property type="molecule type" value="Genomic_DNA"/>
</dbReference>
<dbReference type="InterPro" id="IPR011701">
    <property type="entry name" value="MFS"/>
</dbReference>
<dbReference type="AlphaFoldDB" id="A0A3S9IEG3"/>
<protein>
    <submittedName>
        <fullName evidence="12">DHA2 family efflux MFS transporter permease subunit</fullName>
    </submittedName>
</protein>
<feature type="transmembrane region" description="Helical" evidence="10">
    <location>
        <begin position="121"/>
        <end position="144"/>
    </location>
</feature>
<dbReference type="CDD" id="cd17503">
    <property type="entry name" value="MFS_LmrB_MDR_like"/>
    <property type="match status" value="1"/>
</dbReference>
<gene>
    <name evidence="12" type="ORF">EJC51_45810</name>
</gene>
<evidence type="ECO:0000313" key="13">
    <source>
        <dbReference type="Proteomes" id="UP000280197"/>
    </source>
</evidence>
<dbReference type="InterPro" id="IPR004638">
    <property type="entry name" value="EmrB-like"/>
</dbReference>
<evidence type="ECO:0000256" key="8">
    <source>
        <dbReference type="ARBA" id="ARBA00023251"/>
    </source>
</evidence>
<accession>A0A3S9IEG3</accession>
<sequence length="591" mass="60974">MLGEARERGADDLHPPGRRGGVRTPAPGGGVVAHGASSALTVHPTTTEGRLSALTGSLAAPPRALPPAHGKAVDFQSCILVLCSSVGAGPRGLANCQHALRRWGCPVSEPSPASTPRSAWVALWVVLVGGYCAILNITVISVALPDIEADLGGSIDVDWVATAFLVGVVFGLPATGWLADRFGRKTVYSACVVVFGIGSMLCAWAPDMPLLVGGRFVQGTGGGALIPVGMTIVLEAFPPERRGTAMGLWGIGTAGAPAAGPVVGGWMVTSVGWRSIFVVFVVLAAVALVFALALLPSSGYRQRRRFDALGWAVASAVTVLAVIAVRQAPSLGGTSPVLWAMAAAVVGLSLWLVVRSLKVSDPIIDFRMFGNWTFNLTVALTAFINVAQYARVNFLAVELQTVRGFDAQYVGLLLAPAAIGVALTGPLGGRLTDRVGARTPVICGLVAIVVSMWMLATLRTDTPSWEIAVALVLQGCGIGLANMPVTVASMNSLPQRYVAQGSAITNLTGQFSAAAGAAVFGALLVAQVGNATGEGVPAGAAQEAFNNLFLTAFWVAVVGLLVAFFLPGKRRYAVLSRLRADEAAAETPSRS</sequence>
<feature type="transmembrane region" description="Helical" evidence="10">
    <location>
        <begin position="435"/>
        <end position="455"/>
    </location>
</feature>
<feature type="transmembrane region" description="Helical" evidence="10">
    <location>
        <begin position="308"/>
        <end position="325"/>
    </location>
</feature>
<feature type="transmembrane region" description="Helical" evidence="10">
    <location>
        <begin position="548"/>
        <end position="567"/>
    </location>
</feature>
<dbReference type="Proteomes" id="UP000280197">
    <property type="component" value="Chromosome"/>
</dbReference>
<evidence type="ECO:0000256" key="9">
    <source>
        <dbReference type="SAM" id="MobiDB-lite"/>
    </source>
</evidence>
<keyword evidence="13" id="KW-1185">Reference proteome</keyword>
<feature type="compositionally biased region" description="Basic and acidic residues" evidence="9">
    <location>
        <begin position="1"/>
        <end position="15"/>
    </location>
</feature>
<feature type="transmembrane region" description="Helical" evidence="10">
    <location>
        <begin position="337"/>
        <end position="357"/>
    </location>
</feature>
<evidence type="ECO:0000256" key="10">
    <source>
        <dbReference type="SAM" id="Phobius"/>
    </source>
</evidence>
<feature type="transmembrane region" description="Helical" evidence="10">
    <location>
        <begin position="409"/>
        <end position="428"/>
    </location>
</feature>
<dbReference type="Gene3D" id="1.20.1720.10">
    <property type="entry name" value="Multidrug resistance protein D"/>
    <property type="match status" value="1"/>
</dbReference>
<evidence type="ECO:0000256" key="1">
    <source>
        <dbReference type="ARBA" id="ARBA00004651"/>
    </source>
</evidence>
<proteinExistence type="inferred from homology"/>
<feature type="region of interest" description="Disordered" evidence="9">
    <location>
        <begin position="1"/>
        <end position="34"/>
    </location>
</feature>
<evidence type="ECO:0000256" key="3">
    <source>
        <dbReference type="ARBA" id="ARBA00022448"/>
    </source>
</evidence>
<evidence type="ECO:0000256" key="4">
    <source>
        <dbReference type="ARBA" id="ARBA00022475"/>
    </source>
</evidence>
<dbReference type="PROSITE" id="PS50850">
    <property type="entry name" value="MFS"/>
    <property type="match status" value="1"/>
</dbReference>
<feature type="transmembrane region" description="Helical" evidence="10">
    <location>
        <begin position="186"/>
        <end position="206"/>
    </location>
</feature>
<dbReference type="Pfam" id="PF07690">
    <property type="entry name" value="MFS_1"/>
    <property type="match status" value="1"/>
</dbReference>
<dbReference type="SUPFAM" id="SSF103473">
    <property type="entry name" value="MFS general substrate transporter"/>
    <property type="match status" value="1"/>
</dbReference>
<feature type="transmembrane region" description="Helical" evidence="10">
    <location>
        <begin position="467"/>
        <end position="490"/>
    </location>
</feature>
<evidence type="ECO:0000256" key="7">
    <source>
        <dbReference type="ARBA" id="ARBA00023136"/>
    </source>
</evidence>
<organism evidence="12 13">
    <name type="scientific">Streptomyces aquilus</name>
    <dbReference type="NCBI Taxonomy" id="2548456"/>
    <lineage>
        <taxon>Bacteria</taxon>
        <taxon>Bacillati</taxon>
        <taxon>Actinomycetota</taxon>
        <taxon>Actinomycetes</taxon>
        <taxon>Kitasatosporales</taxon>
        <taxon>Streptomycetaceae</taxon>
        <taxon>Streptomyces</taxon>
    </lineage>
</organism>
<dbReference type="Gene3D" id="1.20.1250.20">
    <property type="entry name" value="MFS general substrate transporter like domains"/>
    <property type="match status" value="1"/>
</dbReference>
<comment type="similarity">
    <text evidence="2">Belongs to the major facilitator superfamily. EmrB family.</text>
</comment>
<dbReference type="GO" id="GO:0005886">
    <property type="term" value="C:plasma membrane"/>
    <property type="evidence" value="ECO:0007669"/>
    <property type="project" value="UniProtKB-SubCell"/>
</dbReference>
<dbReference type="InterPro" id="IPR036259">
    <property type="entry name" value="MFS_trans_sf"/>
</dbReference>
<keyword evidence="4" id="KW-1003">Cell membrane</keyword>
<feature type="transmembrane region" description="Helical" evidence="10">
    <location>
        <begin position="511"/>
        <end position="528"/>
    </location>
</feature>
<feature type="transmembrane region" description="Helical" evidence="10">
    <location>
        <begin position="212"/>
        <end position="234"/>
    </location>
</feature>
<dbReference type="PROSITE" id="PS00216">
    <property type="entry name" value="SUGAR_TRANSPORT_1"/>
    <property type="match status" value="1"/>
</dbReference>
<feature type="transmembrane region" description="Helical" evidence="10">
    <location>
        <begin position="159"/>
        <end position="179"/>
    </location>
</feature>
<dbReference type="GO" id="GO:0022857">
    <property type="term" value="F:transmembrane transporter activity"/>
    <property type="evidence" value="ECO:0007669"/>
    <property type="project" value="InterPro"/>
</dbReference>
<keyword evidence="3" id="KW-0813">Transport</keyword>
<evidence type="ECO:0000313" key="12">
    <source>
        <dbReference type="EMBL" id="AZP22725.1"/>
    </source>
</evidence>
<feature type="transmembrane region" description="Helical" evidence="10">
    <location>
        <begin position="275"/>
        <end position="296"/>
    </location>
</feature>
<reference evidence="12 13" key="1">
    <citation type="submission" date="2018-12" db="EMBL/GenBank/DDBJ databases">
        <authorList>
            <person name="Li K."/>
        </authorList>
    </citation>
    <scope>NUCLEOTIDE SEQUENCE [LARGE SCALE GENOMIC DNA]</scope>
    <source>
        <strain evidence="13">CR22</strain>
    </source>
</reference>
<evidence type="ECO:0000256" key="6">
    <source>
        <dbReference type="ARBA" id="ARBA00022989"/>
    </source>
</evidence>